<evidence type="ECO:0000313" key="1">
    <source>
        <dbReference type="EMBL" id="MPQ62379.1"/>
    </source>
</evidence>
<gene>
    <name evidence="1" type="ORF">E4V82_09685</name>
</gene>
<sequence length="51" mass="5729">MQNSTAGVLLSFDSFLLIRVIKTLALRMGRHKSNTKIVSDIVDDLKRALEL</sequence>
<name>A0A5N7IN81_9CLOT</name>
<proteinExistence type="predicted"/>
<dbReference type="AlphaFoldDB" id="A0A5N7IN81"/>
<accession>A0A5N7IN81</accession>
<organism evidence="1 2">
    <name type="scientific">Clostridium estertheticum</name>
    <dbReference type="NCBI Taxonomy" id="238834"/>
    <lineage>
        <taxon>Bacteria</taxon>
        <taxon>Bacillati</taxon>
        <taxon>Bacillota</taxon>
        <taxon>Clostridia</taxon>
        <taxon>Eubacteriales</taxon>
        <taxon>Clostridiaceae</taxon>
        <taxon>Clostridium</taxon>
    </lineage>
</organism>
<reference evidence="1" key="1">
    <citation type="journal article" date="2019" name="Lett. Appl. Microbiol.">
        <title>A case of 'blown pack' spoilage of vacuum-packaged pork likely associated with Clostridium estertheticum in Canada.</title>
        <authorList>
            <person name="Zhang P."/>
            <person name="Ward P."/>
            <person name="McMullen L.M."/>
            <person name="Yang X."/>
        </authorList>
    </citation>
    <scope>NUCLEOTIDE SEQUENCE [LARGE SCALE GENOMIC DNA]</scope>
    <source>
        <strain evidence="1">MA19</strain>
    </source>
</reference>
<evidence type="ECO:0000313" key="2">
    <source>
        <dbReference type="Proteomes" id="UP000342249"/>
    </source>
</evidence>
<protein>
    <submittedName>
        <fullName evidence="1">Uncharacterized protein</fullName>
    </submittedName>
</protein>
<dbReference type="EMBL" id="SPSF01000026">
    <property type="protein sequence ID" value="MPQ62379.1"/>
    <property type="molecule type" value="Genomic_DNA"/>
</dbReference>
<dbReference type="Proteomes" id="UP000342249">
    <property type="component" value="Unassembled WGS sequence"/>
</dbReference>
<comment type="caution">
    <text evidence="1">The sequence shown here is derived from an EMBL/GenBank/DDBJ whole genome shotgun (WGS) entry which is preliminary data.</text>
</comment>